<accession>A0A7X5ZPI0</accession>
<keyword evidence="6" id="KW-0812">Transmembrane</keyword>
<evidence type="ECO:0000256" key="3">
    <source>
        <dbReference type="ARBA" id="ARBA00022729"/>
    </source>
</evidence>
<keyword evidence="6" id="KW-0472">Membrane</keyword>
<keyword evidence="2" id="KW-0964">Secreted</keyword>
<evidence type="ECO:0000313" key="10">
    <source>
        <dbReference type="Proteomes" id="UP000545493"/>
    </source>
</evidence>
<evidence type="ECO:0000256" key="6">
    <source>
        <dbReference type="SAM" id="Phobius"/>
    </source>
</evidence>
<evidence type="ECO:0000256" key="2">
    <source>
        <dbReference type="ARBA" id="ARBA00022525"/>
    </source>
</evidence>
<keyword evidence="6" id="KW-1133">Transmembrane helix</keyword>
<feature type="compositionally biased region" description="Low complexity" evidence="5">
    <location>
        <begin position="154"/>
        <end position="196"/>
    </location>
</feature>
<evidence type="ECO:0000313" key="9">
    <source>
        <dbReference type="EMBL" id="NIJ10752.1"/>
    </source>
</evidence>
<feature type="region of interest" description="Disordered" evidence="5">
    <location>
        <begin position="145"/>
        <end position="196"/>
    </location>
</feature>
<feature type="domain" description="Gram-positive cocci surface proteins LPxTG" evidence="8">
    <location>
        <begin position="215"/>
        <end position="250"/>
    </location>
</feature>
<dbReference type="PROSITE" id="PS50847">
    <property type="entry name" value="GRAM_POS_ANCHORING"/>
    <property type="match status" value="1"/>
</dbReference>
<evidence type="ECO:0000256" key="5">
    <source>
        <dbReference type="SAM" id="MobiDB-lite"/>
    </source>
</evidence>
<dbReference type="RefSeq" id="WP_167167092.1">
    <property type="nucleotide sequence ID" value="NZ_JAAOYM010000001.1"/>
</dbReference>
<name>A0A7X5ZPI0_9PSEU</name>
<protein>
    <recommendedName>
        <fullName evidence="8">Gram-positive cocci surface proteins LPxTG domain-containing protein</fullName>
    </recommendedName>
</protein>
<dbReference type="InterPro" id="IPR019931">
    <property type="entry name" value="LPXTG_anchor"/>
</dbReference>
<evidence type="ECO:0000256" key="1">
    <source>
        <dbReference type="ARBA" id="ARBA00022512"/>
    </source>
</evidence>
<feature type="chain" id="PRO_5031508351" description="Gram-positive cocci surface proteins LPxTG domain-containing protein" evidence="7">
    <location>
        <begin position="32"/>
        <end position="250"/>
    </location>
</feature>
<dbReference type="PROSITE" id="PS51318">
    <property type="entry name" value="TAT"/>
    <property type="match status" value="1"/>
</dbReference>
<feature type="signal peptide" evidence="7">
    <location>
        <begin position="1"/>
        <end position="31"/>
    </location>
</feature>
<feature type="region of interest" description="Disordered" evidence="5">
    <location>
        <begin position="26"/>
        <end position="71"/>
    </location>
</feature>
<organism evidence="9 10">
    <name type="scientific">Saccharomonospora amisosensis</name>
    <dbReference type="NCBI Taxonomy" id="1128677"/>
    <lineage>
        <taxon>Bacteria</taxon>
        <taxon>Bacillati</taxon>
        <taxon>Actinomycetota</taxon>
        <taxon>Actinomycetes</taxon>
        <taxon>Pseudonocardiales</taxon>
        <taxon>Pseudonocardiaceae</taxon>
        <taxon>Saccharomonospora</taxon>
    </lineage>
</organism>
<dbReference type="Proteomes" id="UP000545493">
    <property type="component" value="Unassembled WGS sequence"/>
</dbReference>
<keyword evidence="1" id="KW-0134">Cell wall</keyword>
<comment type="caution">
    <text evidence="9">The sequence shown here is derived from an EMBL/GenBank/DDBJ whole genome shotgun (WGS) entry which is preliminary data.</text>
</comment>
<keyword evidence="3 7" id="KW-0732">Signal</keyword>
<keyword evidence="4" id="KW-0572">Peptidoglycan-anchor</keyword>
<evidence type="ECO:0000259" key="8">
    <source>
        <dbReference type="PROSITE" id="PS50847"/>
    </source>
</evidence>
<dbReference type="InterPro" id="IPR006311">
    <property type="entry name" value="TAT_signal"/>
</dbReference>
<reference evidence="9 10" key="1">
    <citation type="submission" date="2020-03" db="EMBL/GenBank/DDBJ databases">
        <title>Sequencing the genomes of 1000 actinobacteria strains.</title>
        <authorList>
            <person name="Klenk H.-P."/>
        </authorList>
    </citation>
    <scope>NUCLEOTIDE SEQUENCE [LARGE SCALE GENOMIC DNA]</scope>
    <source>
        <strain evidence="9 10">DSM 45685</strain>
    </source>
</reference>
<dbReference type="AlphaFoldDB" id="A0A7X5ZPI0"/>
<evidence type="ECO:0000256" key="7">
    <source>
        <dbReference type="SAM" id="SignalP"/>
    </source>
</evidence>
<proteinExistence type="predicted"/>
<keyword evidence="10" id="KW-1185">Reference proteome</keyword>
<gene>
    <name evidence="9" type="ORF">FHU38_001096</name>
</gene>
<feature type="transmembrane region" description="Helical" evidence="6">
    <location>
        <begin position="224"/>
        <end position="243"/>
    </location>
</feature>
<dbReference type="EMBL" id="JAAOYM010000001">
    <property type="protein sequence ID" value="NIJ10752.1"/>
    <property type="molecule type" value="Genomic_DNA"/>
</dbReference>
<evidence type="ECO:0000256" key="4">
    <source>
        <dbReference type="ARBA" id="ARBA00023088"/>
    </source>
</evidence>
<sequence>MSVSPRSLLRVVAASAMTLGLLSGTTGLASATNEPRPSDDRATVHSGNVDAGQEQKDPCGTAGLGGEPLDKGDLTFERGEEDAEQHVDILGVADGVTVTGIVVKGGNGYNVYSAAGLEGLPWEGLRAPLTGEKGNLPTISHWFACGEKDDEDTTTTTKPSETGTTTETSAPTTSGTEPTSTQPSGTTESATSSGAVAVTTTTQPAVSPAGDSGDLASTGFSGGWLLGVGGALLVGGGALLALARARRGKA</sequence>